<evidence type="ECO:0000313" key="3">
    <source>
        <dbReference type="EMBL" id="EAR91788.2"/>
    </source>
</evidence>
<reference evidence="4" key="1">
    <citation type="journal article" date="2006" name="PLoS Biol.">
        <title>Macronuclear genome sequence of the ciliate Tetrahymena thermophila, a model eukaryote.</title>
        <authorList>
            <person name="Eisen J.A."/>
            <person name="Coyne R.S."/>
            <person name="Wu M."/>
            <person name="Wu D."/>
            <person name="Thiagarajan M."/>
            <person name="Wortman J.R."/>
            <person name="Badger J.H."/>
            <person name="Ren Q."/>
            <person name="Amedeo P."/>
            <person name="Jones K.M."/>
            <person name="Tallon L.J."/>
            <person name="Delcher A.L."/>
            <person name="Salzberg S.L."/>
            <person name="Silva J.C."/>
            <person name="Haas B.J."/>
            <person name="Majoros W.H."/>
            <person name="Farzad M."/>
            <person name="Carlton J.M."/>
            <person name="Smith R.K. Jr."/>
            <person name="Garg J."/>
            <person name="Pearlman R.E."/>
            <person name="Karrer K.M."/>
            <person name="Sun L."/>
            <person name="Manning G."/>
            <person name="Elde N.C."/>
            <person name="Turkewitz A.P."/>
            <person name="Asai D.J."/>
            <person name="Wilkes D.E."/>
            <person name="Wang Y."/>
            <person name="Cai H."/>
            <person name="Collins K."/>
            <person name="Stewart B.A."/>
            <person name="Lee S.R."/>
            <person name="Wilamowska K."/>
            <person name="Weinberg Z."/>
            <person name="Ruzzo W.L."/>
            <person name="Wloga D."/>
            <person name="Gaertig J."/>
            <person name="Frankel J."/>
            <person name="Tsao C.-C."/>
            <person name="Gorovsky M.A."/>
            <person name="Keeling P.J."/>
            <person name="Waller R.F."/>
            <person name="Patron N.J."/>
            <person name="Cherry J.M."/>
            <person name="Stover N.A."/>
            <person name="Krieger C.J."/>
            <person name="del Toro C."/>
            <person name="Ryder H.F."/>
            <person name="Williamson S.C."/>
            <person name="Barbeau R.A."/>
            <person name="Hamilton E.P."/>
            <person name="Orias E."/>
        </authorList>
    </citation>
    <scope>NUCLEOTIDE SEQUENCE [LARGE SCALE GENOMIC DNA]</scope>
    <source>
        <strain evidence="4">SB210</strain>
    </source>
</reference>
<keyword evidence="2" id="KW-0472">Membrane</keyword>
<name>Q233P1_TETTS</name>
<feature type="transmembrane region" description="Helical" evidence="2">
    <location>
        <begin position="26"/>
        <end position="43"/>
    </location>
</feature>
<dbReference type="GO" id="GO:0005634">
    <property type="term" value="C:nucleus"/>
    <property type="evidence" value="ECO:0007669"/>
    <property type="project" value="TreeGrafter"/>
</dbReference>
<dbReference type="PANTHER" id="PTHR31398:SF0">
    <property type="entry name" value="MEIOTIC NUCLEAR DIVISION PROTEIN 1 HOMOLOG"/>
    <property type="match status" value="1"/>
</dbReference>
<evidence type="ECO:0000256" key="2">
    <source>
        <dbReference type="SAM" id="Phobius"/>
    </source>
</evidence>
<feature type="compositionally biased region" description="Polar residues" evidence="1">
    <location>
        <begin position="390"/>
        <end position="401"/>
    </location>
</feature>
<feature type="compositionally biased region" description="Basic residues" evidence="1">
    <location>
        <begin position="373"/>
        <end position="382"/>
    </location>
</feature>
<feature type="compositionally biased region" description="Basic and acidic residues" evidence="1">
    <location>
        <begin position="756"/>
        <end position="767"/>
    </location>
</feature>
<dbReference type="RefSeq" id="XP_001012033.2">
    <property type="nucleotide sequence ID" value="XM_001012033.2"/>
</dbReference>
<keyword evidence="4" id="KW-1185">Reference proteome</keyword>
<keyword evidence="2 3" id="KW-0812">Transmembrane</keyword>
<organism evidence="3 4">
    <name type="scientific">Tetrahymena thermophila (strain SB210)</name>
    <dbReference type="NCBI Taxonomy" id="312017"/>
    <lineage>
        <taxon>Eukaryota</taxon>
        <taxon>Sar</taxon>
        <taxon>Alveolata</taxon>
        <taxon>Ciliophora</taxon>
        <taxon>Intramacronucleata</taxon>
        <taxon>Oligohymenophorea</taxon>
        <taxon>Hymenostomatida</taxon>
        <taxon>Tetrahymenina</taxon>
        <taxon>Tetrahymenidae</taxon>
        <taxon>Tetrahymena</taxon>
    </lineage>
</organism>
<dbReference type="EMBL" id="GG662769">
    <property type="protein sequence ID" value="EAR91788.2"/>
    <property type="molecule type" value="Genomic_DNA"/>
</dbReference>
<dbReference type="KEGG" id="tet:TTHERM_00809330"/>
<evidence type="ECO:0000256" key="1">
    <source>
        <dbReference type="SAM" id="MobiDB-lite"/>
    </source>
</evidence>
<dbReference type="PANTHER" id="PTHR31398">
    <property type="entry name" value="MEIOTIC NUCLEAR DIVISION PROTEIN 1 HOMOLOG"/>
    <property type="match status" value="1"/>
</dbReference>
<proteinExistence type="predicted"/>
<feature type="region of interest" description="Disordered" evidence="1">
    <location>
        <begin position="353"/>
        <end position="401"/>
    </location>
</feature>
<dbReference type="Proteomes" id="UP000009168">
    <property type="component" value="Unassembled WGS sequence"/>
</dbReference>
<feature type="region of interest" description="Disordered" evidence="1">
    <location>
        <begin position="755"/>
        <end position="783"/>
    </location>
</feature>
<feature type="compositionally biased region" description="Polar residues" evidence="1">
    <location>
        <begin position="768"/>
        <end position="780"/>
    </location>
</feature>
<feature type="compositionally biased region" description="Basic and acidic residues" evidence="1">
    <location>
        <begin position="353"/>
        <end position="370"/>
    </location>
</feature>
<accession>Q233P1</accession>
<dbReference type="HOGENOM" id="CLU_009697_1_0_1"/>
<protein>
    <submittedName>
        <fullName evidence="3">Transmembrane protein, putative</fullName>
    </submittedName>
</protein>
<sequence>MIDKLDIFGSQIFLRFNKQQTYNTRLGSYFTLIIYVLISYRLFGLIVDLVQGNNPEVIYNERQVDDPAIFNASSKNFPLAFGTENPKDFNHFIDESIYTITAFWNQKLLTFDETTQQYISTWQQNSINVQPCTIENFQNLENQKYYLQLNYTNMYCLPPDFELPIQGDFPSKVYSEIQITVKKCTKNCQSQEILDSFLQKSNFGLQLSDSYVDPTISNNPFKIYSRDMFWSTSTELPKDVYIYIRNNYVYSDFGWFFPNVETQRFPAYSFSENYEYPPSFQDYFLTIRFRFEKQKESVYKRSYRKFISIFSEIGGFTQSFLAIGYVLCKKVSQTKLDIDLINKAFKFEENLKSKQQNEEKEANETKHEQQKQGNKKKHKKSKQNLENKSSSKVSFNTSNDNLRKNNLQNFCLKSQINENAQKQVLLERPPKKNLIYQEQKSDKIYCNLNEQDAVLEQKENKKSNQLKISQLMMSYFQDQSTILKKSVGVTDQQINNLQNKGFSEKEQDKSKKQVEDKFKKQFDNQMNSMQLSIWQYFKSSIFCYFSNFYRKQKYIINYSREKLYYNIDIFNIIHKLNELEKLKRLIFDQDQLKLFDYLPKPTIQTDIFMKQKDKKQNIEIDLLYQDNRSELQKACESFQAYQNIAYKSDQSTLDQKLINQLDPALKRMFKQLNEKSTVFQNQISQNEESKTTSFQNLTASMKQSINLSNQNQNNNLSKLGRDKNSFRLILSPQASSKSNITTFKCNQFEQQQQFNRIKDQQPKKRDNQNQQFSNQTQESQIQEDEFEEIYQNNKKKRLNTFVSKMNQLSQL</sequence>
<keyword evidence="2" id="KW-1133">Transmembrane helix</keyword>
<evidence type="ECO:0000313" key="4">
    <source>
        <dbReference type="Proteomes" id="UP000009168"/>
    </source>
</evidence>
<dbReference type="InParanoid" id="Q233P1"/>
<dbReference type="GeneID" id="7829675"/>
<dbReference type="AlphaFoldDB" id="Q233P1"/>
<dbReference type="GO" id="GO:0007131">
    <property type="term" value="P:reciprocal meiotic recombination"/>
    <property type="evidence" value="ECO:0007669"/>
    <property type="project" value="TreeGrafter"/>
</dbReference>
<gene>
    <name evidence="3" type="ORF">TTHERM_00809330</name>
</gene>